<evidence type="ECO:0000256" key="2">
    <source>
        <dbReference type="PIRSR" id="PIRSR000137-2"/>
    </source>
</evidence>
<dbReference type="OrthoDB" id="413885at2759"/>
<dbReference type="PANTHER" id="PTHR47190:SF4">
    <property type="entry name" value="DEHYDROGENASE, PUTATIVE-RELATED"/>
    <property type="match status" value="1"/>
</dbReference>
<gene>
    <name evidence="7" type="ORF">EKO04_011342</name>
</gene>
<dbReference type="InterPro" id="IPR012132">
    <property type="entry name" value="GMC_OxRdtase"/>
</dbReference>
<keyword evidence="4" id="KW-0732">Signal</keyword>
<dbReference type="PROSITE" id="PS00624">
    <property type="entry name" value="GMC_OXRED_2"/>
    <property type="match status" value="1"/>
</dbReference>
<protein>
    <recommendedName>
        <fullName evidence="5 6">Glucose-methanol-choline oxidoreductase N-terminal domain-containing protein</fullName>
    </recommendedName>
</protein>
<dbReference type="SUPFAM" id="SSF51905">
    <property type="entry name" value="FAD/NAD(P)-binding domain"/>
    <property type="match status" value="1"/>
</dbReference>
<evidence type="ECO:0000313" key="7">
    <source>
        <dbReference type="EMBL" id="KAF9690601.1"/>
    </source>
</evidence>
<keyword evidence="3" id="KW-0285">Flavoprotein</keyword>
<dbReference type="EMBL" id="RZGK01000023">
    <property type="protein sequence ID" value="KAF9690601.1"/>
    <property type="molecule type" value="Genomic_DNA"/>
</dbReference>
<reference evidence="7" key="2">
    <citation type="submission" date="2020-09" db="EMBL/GenBank/DDBJ databases">
        <title>Reference genome assembly for Australian Ascochyta lentis isolate Al4.</title>
        <authorList>
            <person name="Lee R.C."/>
            <person name="Farfan-Caceres L.M."/>
            <person name="Debler J.W."/>
            <person name="Williams A.H."/>
            <person name="Henares B.M."/>
        </authorList>
    </citation>
    <scope>NUCLEOTIDE SEQUENCE</scope>
    <source>
        <strain evidence="7">Al4</strain>
    </source>
</reference>
<feature type="chain" id="PRO_5034730590" description="Glucose-methanol-choline oxidoreductase N-terminal domain-containing protein" evidence="4">
    <location>
        <begin position="22"/>
        <end position="579"/>
    </location>
</feature>
<dbReference type="Gene3D" id="3.30.410.10">
    <property type="entry name" value="Cholesterol Oxidase, domain 2"/>
    <property type="match status" value="1"/>
</dbReference>
<evidence type="ECO:0000256" key="4">
    <source>
        <dbReference type="SAM" id="SignalP"/>
    </source>
</evidence>
<evidence type="ECO:0000256" key="1">
    <source>
        <dbReference type="ARBA" id="ARBA00010790"/>
    </source>
</evidence>
<feature type="domain" description="Glucose-methanol-choline oxidoreductase N-terminal" evidence="5">
    <location>
        <begin position="124"/>
        <end position="147"/>
    </location>
</feature>
<dbReference type="GO" id="GO:0050660">
    <property type="term" value="F:flavin adenine dinucleotide binding"/>
    <property type="evidence" value="ECO:0007669"/>
    <property type="project" value="InterPro"/>
</dbReference>
<proteinExistence type="inferred from homology"/>
<evidence type="ECO:0000313" key="8">
    <source>
        <dbReference type="Proteomes" id="UP000651452"/>
    </source>
</evidence>
<feature type="signal peptide" evidence="4">
    <location>
        <begin position="1"/>
        <end position="21"/>
    </location>
</feature>
<dbReference type="PANTHER" id="PTHR47190">
    <property type="entry name" value="DEHYDROGENASE, PUTATIVE-RELATED"/>
    <property type="match status" value="1"/>
</dbReference>
<comment type="caution">
    <text evidence="7">The sequence shown here is derived from an EMBL/GenBank/DDBJ whole genome shotgun (WGS) entry which is preliminary data.</text>
</comment>
<keyword evidence="2 3" id="KW-0274">FAD</keyword>
<dbReference type="GO" id="GO:0016614">
    <property type="term" value="F:oxidoreductase activity, acting on CH-OH group of donors"/>
    <property type="evidence" value="ECO:0007669"/>
    <property type="project" value="InterPro"/>
</dbReference>
<reference evidence="7" key="1">
    <citation type="submission" date="2018-12" db="EMBL/GenBank/DDBJ databases">
        <authorList>
            <person name="Syme R.A."/>
            <person name="Farfan-Caceres L."/>
            <person name="Lichtenzveig J."/>
        </authorList>
    </citation>
    <scope>NUCLEOTIDE SEQUENCE</scope>
    <source>
        <strain evidence="7">Al4</strain>
    </source>
</reference>
<evidence type="ECO:0000259" key="6">
    <source>
        <dbReference type="PROSITE" id="PS00624"/>
    </source>
</evidence>
<evidence type="ECO:0000259" key="5">
    <source>
        <dbReference type="PROSITE" id="PS00623"/>
    </source>
</evidence>
<comment type="cofactor">
    <cofactor evidence="2">
        <name>FAD</name>
        <dbReference type="ChEBI" id="CHEBI:57692"/>
    </cofactor>
</comment>
<dbReference type="Pfam" id="PF00732">
    <property type="entry name" value="GMC_oxred_N"/>
    <property type="match status" value="1"/>
</dbReference>
<accession>A0A8H7IT27</accession>
<dbReference type="InterPro" id="IPR053208">
    <property type="entry name" value="GMC_Oxidoreductase_CD"/>
</dbReference>
<dbReference type="SUPFAM" id="SSF54373">
    <property type="entry name" value="FAD-linked reductases, C-terminal domain"/>
    <property type="match status" value="1"/>
</dbReference>
<feature type="domain" description="Glucose-methanol-choline oxidoreductase N-terminal" evidence="6">
    <location>
        <begin position="291"/>
        <end position="305"/>
    </location>
</feature>
<dbReference type="PIRSF" id="PIRSF000137">
    <property type="entry name" value="Alcohol_oxidase"/>
    <property type="match status" value="1"/>
</dbReference>
<name>A0A8H7IT27_9PLEO</name>
<dbReference type="InterPro" id="IPR000172">
    <property type="entry name" value="GMC_OxRdtase_N"/>
</dbReference>
<keyword evidence="8" id="KW-1185">Reference proteome</keyword>
<dbReference type="InterPro" id="IPR036188">
    <property type="entry name" value="FAD/NAD-bd_sf"/>
</dbReference>
<sequence length="579" mass="61829">MKARQTLSSILFLTNVINAQAQGIPAKPNPGNDTVPAPNSTYDYIVVGGGASGLVVSERLAETGKSVLVLERGGPSLFSSGGNLLAPWNDTLTIYDVPGLFYALNGWPGNDGYCTDVPDGAWAGCILGGGTVVNSLQFVRPPSFDFDDKWPTGWKWANVEAAAKRTYERNPGSTSPSTDGHYYDNAVWEVTSKFFASGGYKQVDTNEKPDEKYKVYSYPALSTQGGFRAGPVRTYLPLAKDLPNFKLQMNNKVLRAVRTKSKITGVEVEDAAGQRSIINVNPGGKVILAAGAMSSPRILFNSGIGPADQIRIVQSGSTRVTLPPKDEWIETPVGFVRDHTILVFSFIVPGGTSVLNQTEFTSPSQETLDLYAHGSGPLAQSWNRLMSYTTVTNDDGHTTFVQTHAAALANNTVTFLLAITHNSTSTGTLGITPEGKTEWTKSSLLQSDSDKEAMIKAIEELLAISRLPNSTLVYSGPANSTGASILEYAFSMKDPMTVIMPGQHMTGTTIIGTDDGTKNGTSVVDTNCKVYGTDNLFVVDAGMHADLPTGNTMAIVMVAAEHAAQKIIALDGKANYTVT</sequence>
<dbReference type="Proteomes" id="UP000651452">
    <property type="component" value="Unassembled WGS sequence"/>
</dbReference>
<dbReference type="PROSITE" id="PS00623">
    <property type="entry name" value="GMC_OXRED_1"/>
    <property type="match status" value="1"/>
</dbReference>
<comment type="similarity">
    <text evidence="1 3">Belongs to the GMC oxidoreductase family.</text>
</comment>
<dbReference type="Gene3D" id="3.50.50.60">
    <property type="entry name" value="FAD/NAD(P)-binding domain"/>
    <property type="match status" value="1"/>
</dbReference>
<dbReference type="AlphaFoldDB" id="A0A8H7IT27"/>
<organism evidence="7 8">
    <name type="scientific">Ascochyta lentis</name>
    <dbReference type="NCBI Taxonomy" id="205686"/>
    <lineage>
        <taxon>Eukaryota</taxon>
        <taxon>Fungi</taxon>
        <taxon>Dikarya</taxon>
        <taxon>Ascomycota</taxon>
        <taxon>Pezizomycotina</taxon>
        <taxon>Dothideomycetes</taxon>
        <taxon>Pleosporomycetidae</taxon>
        <taxon>Pleosporales</taxon>
        <taxon>Pleosporineae</taxon>
        <taxon>Didymellaceae</taxon>
        <taxon>Ascochyta</taxon>
    </lineage>
</organism>
<dbReference type="Pfam" id="PF05199">
    <property type="entry name" value="GMC_oxred_C"/>
    <property type="match status" value="1"/>
</dbReference>
<feature type="binding site" evidence="2">
    <location>
        <position position="253"/>
    </location>
    <ligand>
        <name>FAD</name>
        <dbReference type="ChEBI" id="CHEBI:57692"/>
    </ligand>
</feature>
<evidence type="ECO:0000256" key="3">
    <source>
        <dbReference type="RuleBase" id="RU003968"/>
    </source>
</evidence>
<dbReference type="InterPro" id="IPR007867">
    <property type="entry name" value="GMC_OxRtase_C"/>
</dbReference>